<dbReference type="Pfam" id="PF00440">
    <property type="entry name" value="TetR_N"/>
    <property type="match status" value="1"/>
</dbReference>
<dbReference type="PANTHER" id="PTHR30055:SF146">
    <property type="entry name" value="HTH-TYPE TRANSCRIPTIONAL DUAL REGULATOR CECR"/>
    <property type="match status" value="1"/>
</dbReference>
<organism evidence="4 5">
    <name type="scientific">Micromonospora avicenniae</name>
    <dbReference type="NCBI Taxonomy" id="1198245"/>
    <lineage>
        <taxon>Bacteria</taxon>
        <taxon>Bacillati</taxon>
        <taxon>Actinomycetota</taxon>
        <taxon>Actinomycetes</taxon>
        <taxon>Micromonosporales</taxon>
        <taxon>Micromonosporaceae</taxon>
        <taxon>Micromonospora</taxon>
    </lineage>
</organism>
<evidence type="ECO:0000259" key="3">
    <source>
        <dbReference type="PROSITE" id="PS50977"/>
    </source>
</evidence>
<name>A0A1N6ZAK5_9ACTN</name>
<evidence type="ECO:0000313" key="4">
    <source>
        <dbReference type="EMBL" id="SIR23811.1"/>
    </source>
</evidence>
<dbReference type="GO" id="GO:0000976">
    <property type="term" value="F:transcription cis-regulatory region binding"/>
    <property type="evidence" value="ECO:0007669"/>
    <property type="project" value="TreeGrafter"/>
</dbReference>
<feature type="domain" description="HTH tetR-type" evidence="3">
    <location>
        <begin position="35"/>
        <end position="95"/>
    </location>
</feature>
<dbReference type="Proteomes" id="UP000186004">
    <property type="component" value="Unassembled WGS sequence"/>
</dbReference>
<dbReference type="STRING" id="1198245.SAMN05444858_107248"/>
<accession>A0A1N6ZAK5</accession>
<dbReference type="InterPro" id="IPR050109">
    <property type="entry name" value="HTH-type_TetR-like_transc_reg"/>
</dbReference>
<dbReference type="PRINTS" id="PR00455">
    <property type="entry name" value="HTHTETR"/>
</dbReference>
<protein>
    <submittedName>
        <fullName evidence="4">Transcriptional regulator, TetR family</fullName>
    </submittedName>
</protein>
<evidence type="ECO:0000256" key="2">
    <source>
        <dbReference type="PROSITE-ProRule" id="PRU00335"/>
    </source>
</evidence>
<evidence type="ECO:0000256" key="1">
    <source>
        <dbReference type="ARBA" id="ARBA00023125"/>
    </source>
</evidence>
<reference evidence="4 5" key="1">
    <citation type="submission" date="2017-01" db="EMBL/GenBank/DDBJ databases">
        <authorList>
            <person name="Mah S.A."/>
            <person name="Swanson W.J."/>
            <person name="Moy G.W."/>
            <person name="Vacquier V.D."/>
        </authorList>
    </citation>
    <scope>NUCLEOTIDE SEQUENCE [LARGE SCALE GENOMIC DNA]</scope>
    <source>
        <strain evidence="4 5">DSM 45758</strain>
    </source>
</reference>
<dbReference type="PROSITE" id="PS50977">
    <property type="entry name" value="HTH_TETR_2"/>
    <property type="match status" value="1"/>
</dbReference>
<keyword evidence="1 2" id="KW-0238">DNA-binding</keyword>
<dbReference type="Gene3D" id="1.10.357.10">
    <property type="entry name" value="Tetracycline Repressor, domain 2"/>
    <property type="match status" value="1"/>
</dbReference>
<dbReference type="AlphaFoldDB" id="A0A1N6ZAK5"/>
<dbReference type="GO" id="GO:0003700">
    <property type="term" value="F:DNA-binding transcription factor activity"/>
    <property type="evidence" value="ECO:0007669"/>
    <property type="project" value="TreeGrafter"/>
</dbReference>
<proteinExistence type="predicted"/>
<evidence type="ECO:0000313" key="5">
    <source>
        <dbReference type="Proteomes" id="UP000186004"/>
    </source>
</evidence>
<dbReference type="SUPFAM" id="SSF46689">
    <property type="entry name" value="Homeodomain-like"/>
    <property type="match status" value="1"/>
</dbReference>
<gene>
    <name evidence="4" type="ORF">SAMN05444858_107248</name>
</gene>
<dbReference type="InterPro" id="IPR009057">
    <property type="entry name" value="Homeodomain-like_sf"/>
</dbReference>
<dbReference type="PANTHER" id="PTHR30055">
    <property type="entry name" value="HTH-TYPE TRANSCRIPTIONAL REGULATOR RUTR"/>
    <property type="match status" value="1"/>
</dbReference>
<dbReference type="InterPro" id="IPR001647">
    <property type="entry name" value="HTH_TetR"/>
</dbReference>
<keyword evidence="5" id="KW-1185">Reference proteome</keyword>
<dbReference type="Gene3D" id="1.10.10.60">
    <property type="entry name" value="Homeodomain-like"/>
    <property type="match status" value="1"/>
</dbReference>
<feature type="DNA-binding region" description="H-T-H motif" evidence="2">
    <location>
        <begin position="58"/>
        <end position="77"/>
    </location>
</feature>
<sequence length="209" mass="22845">MPLSELHIAVRLLPIPRVWLTTHMPSPTRTLSTAEERREDVLSTAIGAFASRGYFGTTTVDVAKRAGISQAYLYRLFPDKESLFAAVVERSFERIRDSISKAAASTEGTSPEVVLSSMASAYAMLIRDQDLLLVQIHAQCAAVSVPEVRRAVRSGYARLVEYVRSVSGGSEEQVQQFFARGALCNLVVTMGAEDLDTPWATTLAAGLRH</sequence>
<dbReference type="EMBL" id="FTNF01000007">
    <property type="protein sequence ID" value="SIR23811.1"/>
    <property type="molecule type" value="Genomic_DNA"/>
</dbReference>